<sequence>MLTASSDATAPDLERLIRSGLIDCVFEPVRDVTTDAPAGYRVRHINSEDPQLGHEESTSLRAVLRQSPLVGDIDSSFRETGLRAAEAAGLESHTRLFMTAEPESLVTLEDRSGEPDRSVILQLDAGRVARHPAAVLRSVRAARQLGWGIGVTGVGQTIESTAFLPLVNPSVVTLHEDVLRYEDEDYLAELIRLLHAHVERTGAVIVAEGVSEEDDLDLVAAIGARLITGPFVGEATSEPATIDVPREDPLGEHTARNLPVSGTPYSIAQGLRRDPLVLPHAMLGAQLRSLVRRALGSGASTVAIGAFAEEADLSEEMVSGFAALEEACGFVGMLSGGFSEAPVAGVRSGGVDSSDPLRREYAIIVVGPDWSGMVTASQRVDLGSDGRLEYDVFVTSERYACVDAARSLLSRISAAR</sequence>
<comment type="caution">
    <text evidence="2">The sequence shown here is derived from an EMBL/GenBank/DDBJ whole genome shotgun (WGS) entry which is preliminary data.</text>
</comment>
<evidence type="ECO:0000313" key="2">
    <source>
        <dbReference type="EMBL" id="MYM19030.1"/>
    </source>
</evidence>
<accession>A0A6N9H4T5</accession>
<dbReference type="AlphaFoldDB" id="A0A6N9H4T5"/>
<keyword evidence="3" id="KW-1185">Reference proteome</keyword>
<dbReference type="InterPro" id="IPR035919">
    <property type="entry name" value="EAL_sf"/>
</dbReference>
<proteinExistence type="predicted"/>
<dbReference type="Proteomes" id="UP000469215">
    <property type="component" value="Unassembled WGS sequence"/>
</dbReference>
<feature type="domain" description="EAL" evidence="1">
    <location>
        <begin position="12"/>
        <end position="234"/>
    </location>
</feature>
<organism evidence="2 3">
    <name type="scientific">Brevibacterium rongguiense</name>
    <dbReference type="NCBI Taxonomy" id="2695267"/>
    <lineage>
        <taxon>Bacteria</taxon>
        <taxon>Bacillati</taxon>
        <taxon>Actinomycetota</taxon>
        <taxon>Actinomycetes</taxon>
        <taxon>Micrococcales</taxon>
        <taxon>Brevibacteriaceae</taxon>
        <taxon>Brevibacterium</taxon>
    </lineage>
</organism>
<gene>
    <name evidence="2" type="ORF">GSY69_03315</name>
</gene>
<evidence type="ECO:0000259" key="1">
    <source>
        <dbReference type="Pfam" id="PF00563"/>
    </source>
</evidence>
<dbReference type="RefSeq" id="WP_160952467.1">
    <property type="nucleotide sequence ID" value="NZ_WWEQ01000008.1"/>
</dbReference>
<dbReference type="InterPro" id="IPR001633">
    <property type="entry name" value="EAL_dom"/>
</dbReference>
<reference evidence="2 3" key="1">
    <citation type="submission" date="2020-01" db="EMBL/GenBank/DDBJ databases">
        <authorList>
            <person name="Deng T."/>
        </authorList>
    </citation>
    <scope>NUCLEOTIDE SEQUENCE [LARGE SCALE GENOMIC DNA]</scope>
    <source>
        <strain evidence="2 3">5221</strain>
    </source>
</reference>
<name>A0A6N9H4T5_9MICO</name>
<dbReference type="SUPFAM" id="SSF141868">
    <property type="entry name" value="EAL domain-like"/>
    <property type="match status" value="1"/>
</dbReference>
<evidence type="ECO:0000313" key="3">
    <source>
        <dbReference type="Proteomes" id="UP000469215"/>
    </source>
</evidence>
<dbReference type="Pfam" id="PF00563">
    <property type="entry name" value="EAL"/>
    <property type="match status" value="1"/>
</dbReference>
<dbReference type="EMBL" id="WWEQ01000008">
    <property type="protein sequence ID" value="MYM19030.1"/>
    <property type="molecule type" value="Genomic_DNA"/>
</dbReference>
<protein>
    <submittedName>
        <fullName evidence="2">EAL domain-containing protein</fullName>
    </submittedName>
</protein>
<dbReference type="Gene3D" id="3.20.20.450">
    <property type="entry name" value="EAL domain"/>
    <property type="match status" value="1"/>
</dbReference>